<dbReference type="AlphaFoldDB" id="A0AAN8F802"/>
<dbReference type="SMART" id="SM00256">
    <property type="entry name" value="FBOX"/>
    <property type="match status" value="1"/>
</dbReference>
<evidence type="ECO:0000313" key="2">
    <source>
        <dbReference type="EMBL" id="KAK5974895.1"/>
    </source>
</evidence>
<evidence type="ECO:0000313" key="3">
    <source>
        <dbReference type="Proteomes" id="UP001331761"/>
    </source>
</evidence>
<name>A0AAN8F802_TRICO</name>
<dbReference type="SUPFAM" id="SSF81383">
    <property type="entry name" value="F-box domain"/>
    <property type="match status" value="1"/>
</dbReference>
<dbReference type="PROSITE" id="PS50181">
    <property type="entry name" value="FBOX"/>
    <property type="match status" value="1"/>
</dbReference>
<gene>
    <name evidence="2" type="ORF">GCK32_010811</name>
</gene>
<organism evidence="2 3">
    <name type="scientific">Trichostrongylus colubriformis</name>
    <name type="common">Black scour worm</name>
    <dbReference type="NCBI Taxonomy" id="6319"/>
    <lineage>
        <taxon>Eukaryota</taxon>
        <taxon>Metazoa</taxon>
        <taxon>Ecdysozoa</taxon>
        <taxon>Nematoda</taxon>
        <taxon>Chromadorea</taxon>
        <taxon>Rhabditida</taxon>
        <taxon>Rhabditina</taxon>
        <taxon>Rhabditomorpha</taxon>
        <taxon>Strongyloidea</taxon>
        <taxon>Trichostrongylidae</taxon>
        <taxon>Trichostrongylus</taxon>
    </lineage>
</organism>
<dbReference type="Proteomes" id="UP001331761">
    <property type="component" value="Unassembled WGS sequence"/>
</dbReference>
<feature type="domain" description="F-box" evidence="1">
    <location>
        <begin position="64"/>
        <end position="111"/>
    </location>
</feature>
<dbReference type="EMBL" id="WIXE01013680">
    <property type="protein sequence ID" value="KAK5974895.1"/>
    <property type="molecule type" value="Genomic_DNA"/>
</dbReference>
<protein>
    <submittedName>
        <fullName evidence="2">Cyclin F-box domain containing protein</fullName>
    </submittedName>
</protein>
<dbReference type="Pfam" id="PF00646">
    <property type="entry name" value="F-box"/>
    <property type="match status" value="1"/>
</dbReference>
<dbReference type="InterPro" id="IPR036047">
    <property type="entry name" value="F-box-like_dom_sf"/>
</dbReference>
<dbReference type="InterPro" id="IPR001810">
    <property type="entry name" value="F-box_dom"/>
</dbReference>
<evidence type="ECO:0000259" key="1">
    <source>
        <dbReference type="PROSITE" id="PS50181"/>
    </source>
</evidence>
<accession>A0AAN8F802</accession>
<keyword evidence="3" id="KW-1185">Reference proteome</keyword>
<sequence length="240" mass="27410">MSESRVAMLHYLNMVVVSWKYCQEYVYFLALRVLDGLLGTQLYAPLLIQRHAKGISTRLPNGFLDGFDSLPCVVMNEIFLNVSGEEIPDLQLVSKRWNNLIRSRRSRYARNSISDLTISFNNGIRTITQPARRESVHLPECSKRWCSHHLASAVPHISIDCLELRIHNINEQFDDLQLSTIDTRSVDITFCRPILSTSTEFVMFSIAFFCDCSSHSQSIQAKVTEISNKKSHEKTVGQIV</sequence>
<reference evidence="2 3" key="1">
    <citation type="submission" date="2019-10" db="EMBL/GenBank/DDBJ databases">
        <title>Assembly and Annotation for the nematode Trichostrongylus colubriformis.</title>
        <authorList>
            <person name="Martin J."/>
        </authorList>
    </citation>
    <scope>NUCLEOTIDE SEQUENCE [LARGE SCALE GENOMIC DNA]</scope>
    <source>
        <strain evidence="2">G859</strain>
        <tissue evidence="2">Whole worm</tissue>
    </source>
</reference>
<comment type="caution">
    <text evidence="2">The sequence shown here is derived from an EMBL/GenBank/DDBJ whole genome shotgun (WGS) entry which is preliminary data.</text>
</comment>
<proteinExistence type="predicted"/>